<dbReference type="STRING" id="1676925.ENSPKIP00000008986"/>
<dbReference type="GO" id="GO:0005634">
    <property type="term" value="C:nucleus"/>
    <property type="evidence" value="ECO:0007669"/>
    <property type="project" value="TreeGrafter"/>
</dbReference>
<proteinExistence type="predicted"/>
<evidence type="ECO:0000256" key="2">
    <source>
        <dbReference type="ARBA" id="ARBA00022701"/>
    </source>
</evidence>
<evidence type="ECO:0000256" key="1">
    <source>
        <dbReference type="ARBA" id="ARBA00004245"/>
    </source>
</evidence>
<keyword evidence="4" id="KW-0862">Zinc</keyword>
<dbReference type="InterPro" id="IPR020454">
    <property type="entry name" value="DAG/PE-bd"/>
</dbReference>
<dbReference type="Ensembl" id="ENSPKIT00000033078.1">
    <property type="protein sequence ID" value="ENSPKIP00000008986.1"/>
    <property type="gene ID" value="ENSPKIG00000024251.1"/>
</dbReference>
<keyword evidence="3" id="KW-0479">Metal-binding</keyword>
<accession>A0A3B3QU95</accession>
<dbReference type="SMART" id="SM00314">
    <property type="entry name" value="RA"/>
    <property type="match status" value="1"/>
</dbReference>
<dbReference type="SUPFAM" id="SSF54236">
    <property type="entry name" value="Ubiquitin-like"/>
    <property type="match status" value="1"/>
</dbReference>
<dbReference type="InterPro" id="IPR033614">
    <property type="entry name" value="RASSF1-6"/>
</dbReference>
<dbReference type="Pfam" id="PF16517">
    <property type="entry name" value="Nore1-SARAH"/>
    <property type="match status" value="1"/>
</dbReference>
<evidence type="ECO:0000256" key="5">
    <source>
        <dbReference type="ARBA" id="ARBA00023212"/>
    </source>
</evidence>
<dbReference type="InterPro" id="IPR029071">
    <property type="entry name" value="Ubiquitin-like_domsf"/>
</dbReference>
<dbReference type="InterPro" id="IPR046349">
    <property type="entry name" value="C1-like_sf"/>
</dbReference>
<keyword evidence="5" id="KW-0963">Cytoplasm</keyword>
<dbReference type="InterPro" id="IPR011524">
    <property type="entry name" value="SARAH_dom"/>
</dbReference>
<dbReference type="InterPro" id="IPR000159">
    <property type="entry name" value="RA_dom"/>
</dbReference>
<reference evidence="9" key="1">
    <citation type="submission" date="2025-08" db="UniProtKB">
        <authorList>
            <consortium name="Ensembl"/>
        </authorList>
    </citation>
    <scope>IDENTIFICATION</scope>
</reference>
<organism evidence="9 10">
    <name type="scientific">Paramormyrops kingsleyae</name>
    <dbReference type="NCBI Taxonomy" id="1676925"/>
    <lineage>
        <taxon>Eukaryota</taxon>
        <taxon>Metazoa</taxon>
        <taxon>Chordata</taxon>
        <taxon>Craniata</taxon>
        <taxon>Vertebrata</taxon>
        <taxon>Euteleostomi</taxon>
        <taxon>Actinopterygii</taxon>
        <taxon>Neopterygii</taxon>
        <taxon>Teleostei</taxon>
        <taxon>Osteoglossocephala</taxon>
        <taxon>Osteoglossomorpha</taxon>
        <taxon>Osteoglossiformes</taxon>
        <taxon>Mormyridae</taxon>
        <taxon>Paramormyrops</taxon>
    </lineage>
</organism>
<dbReference type="GeneTree" id="ENSGT00940000155664"/>
<dbReference type="OrthoDB" id="74314at2759"/>
<dbReference type="PROSITE" id="PS50081">
    <property type="entry name" value="ZF_DAG_PE_2"/>
    <property type="match status" value="1"/>
</dbReference>
<dbReference type="AlphaFoldDB" id="A0A3B3QU95"/>
<feature type="domain" description="SARAH" evidence="8">
    <location>
        <begin position="282"/>
        <end position="329"/>
    </location>
</feature>
<dbReference type="Pfam" id="PF00788">
    <property type="entry name" value="RA"/>
    <property type="match status" value="1"/>
</dbReference>
<dbReference type="GO" id="GO:0007265">
    <property type="term" value="P:Ras protein signal transduction"/>
    <property type="evidence" value="ECO:0007669"/>
    <property type="project" value="TreeGrafter"/>
</dbReference>
<dbReference type="GO" id="GO:0005874">
    <property type="term" value="C:microtubule"/>
    <property type="evidence" value="ECO:0007669"/>
    <property type="project" value="UniProtKB-KW"/>
</dbReference>
<dbReference type="Gene3D" id="1.20.5.110">
    <property type="match status" value="1"/>
</dbReference>
<dbReference type="GO" id="GO:0046872">
    <property type="term" value="F:metal ion binding"/>
    <property type="evidence" value="ECO:0007669"/>
    <property type="project" value="UniProtKB-KW"/>
</dbReference>
<sequence>MSQDEMIELQALTPEGYIELVAPRPVTGRQHDSERVRAVRLVDGGLCWEGPGEGHAFEPCSLAQPTWCDLCGEFIWGLYKQSLRCTLCRFTCHYRCRAFIKLDCSWKGGALANQSDLAEDSVEADTNVDEPMEWRVGELSFTELQQKVREFNAQVNRDLYIVLNKDGSFTGVIKVWVRLKCSMSVPSQGMRPRLCSSYQLDTAMPLHISSSTQAHDIVRALLSTFGVTGNPGEFALFEHREPSDQVYQRKLEGSERPLLLRICAGPSEKSLSLVLKENSPGEINWEAFTEPELRNFLHILQFEEEEHIRQIVEGYACARDHLQEALASITQTDMTHVSEQRHQGAPRIQKSYKLRYVRSEFEGMSDLTTMNW</sequence>
<feature type="domain" description="Ras-associating" evidence="7">
    <location>
        <begin position="201"/>
        <end position="280"/>
    </location>
</feature>
<dbReference type="Gene3D" id="3.30.60.20">
    <property type="match status" value="1"/>
</dbReference>
<protein>
    <submittedName>
        <fullName evidence="9">Ras association domain family member 1</fullName>
    </submittedName>
</protein>
<dbReference type="PRINTS" id="PR00008">
    <property type="entry name" value="DAGPEDOMAIN"/>
</dbReference>
<evidence type="ECO:0000259" key="6">
    <source>
        <dbReference type="PROSITE" id="PS50081"/>
    </source>
</evidence>
<evidence type="ECO:0000259" key="7">
    <source>
        <dbReference type="PROSITE" id="PS50200"/>
    </source>
</evidence>
<dbReference type="Pfam" id="PF00130">
    <property type="entry name" value="C1_1"/>
    <property type="match status" value="1"/>
</dbReference>
<dbReference type="CDD" id="cd20885">
    <property type="entry name" value="C1_RASSF1"/>
    <property type="match status" value="1"/>
</dbReference>
<dbReference type="PANTHER" id="PTHR22738:SF12">
    <property type="entry name" value="RAS ASSOCIATION DOMAIN-CONTAINING PROTEIN 1"/>
    <property type="match status" value="1"/>
</dbReference>
<keyword evidence="2" id="KW-0493">Microtubule</keyword>
<evidence type="ECO:0000313" key="9">
    <source>
        <dbReference type="Ensembl" id="ENSPKIP00000008986.1"/>
    </source>
</evidence>
<feature type="domain" description="Phorbol-ester/DAG-type" evidence="6">
    <location>
        <begin position="54"/>
        <end position="104"/>
    </location>
</feature>
<dbReference type="PROSITE" id="PS50951">
    <property type="entry name" value="SARAH"/>
    <property type="match status" value="1"/>
</dbReference>
<evidence type="ECO:0000313" key="10">
    <source>
        <dbReference type="Proteomes" id="UP000261540"/>
    </source>
</evidence>
<dbReference type="PROSITE" id="PS00479">
    <property type="entry name" value="ZF_DAG_PE_1"/>
    <property type="match status" value="1"/>
</dbReference>
<keyword evidence="5" id="KW-0206">Cytoskeleton</keyword>
<dbReference type="PANTHER" id="PTHR22738">
    <property type="entry name" value="RASSF"/>
    <property type="match status" value="1"/>
</dbReference>
<evidence type="ECO:0000256" key="4">
    <source>
        <dbReference type="ARBA" id="ARBA00022833"/>
    </source>
</evidence>
<dbReference type="PROSITE" id="PS50200">
    <property type="entry name" value="RA"/>
    <property type="match status" value="1"/>
</dbReference>
<dbReference type="Proteomes" id="UP000261540">
    <property type="component" value="Unplaced"/>
</dbReference>
<dbReference type="Gene3D" id="3.10.20.90">
    <property type="entry name" value="Phosphatidylinositol 3-kinase Catalytic Subunit, Chain A, domain 1"/>
    <property type="match status" value="1"/>
</dbReference>
<comment type="subcellular location">
    <subcellularLocation>
        <location evidence="1">Cytoplasm</location>
        <location evidence="1">Cytoskeleton</location>
    </subcellularLocation>
</comment>
<reference evidence="9" key="2">
    <citation type="submission" date="2025-09" db="UniProtKB">
        <authorList>
            <consortium name="Ensembl"/>
        </authorList>
    </citation>
    <scope>IDENTIFICATION</scope>
</reference>
<dbReference type="SUPFAM" id="SSF57889">
    <property type="entry name" value="Cysteine-rich domain"/>
    <property type="match status" value="1"/>
</dbReference>
<keyword evidence="10" id="KW-1185">Reference proteome</keyword>
<evidence type="ECO:0000259" key="8">
    <source>
        <dbReference type="PROSITE" id="PS50951"/>
    </source>
</evidence>
<dbReference type="SMART" id="SM00109">
    <property type="entry name" value="C1"/>
    <property type="match status" value="1"/>
</dbReference>
<name>A0A3B3QU95_9TELE</name>
<evidence type="ECO:0000256" key="3">
    <source>
        <dbReference type="ARBA" id="ARBA00022723"/>
    </source>
</evidence>
<dbReference type="InterPro" id="IPR002219">
    <property type="entry name" value="PKC_DAG/PE"/>
</dbReference>